<evidence type="ECO:0000313" key="2">
    <source>
        <dbReference type="EMBL" id="KKQ47192.1"/>
    </source>
</evidence>
<organism evidence="2 3">
    <name type="scientific">Candidatus Yanofskybacteria bacterium GW2011_GWC2_37_9</name>
    <dbReference type="NCBI Taxonomy" id="1619028"/>
    <lineage>
        <taxon>Bacteria</taxon>
        <taxon>Candidatus Yanofskyibacteriota</taxon>
    </lineage>
</organism>
<dbReference type="PANTHER" id="PTHR35458:SF2">
    <property type="entry name" value="SLR0755 PROTEIN"/>
    <property type="match status" value="1"/>
</dbReference>
<dbReference type="Gene3D" id="3.40.50.1010">
    <property type="entry name" value="5'-nuclease"/>
    <property type="match status" value="1"/>
</dbReference>
<name>A0A0G0HY72_9BACT</name>
<dbReference type="GO" id="GO:0004540">
    <property type="term" value="F:RNA nuclease activity"/>
    <property type="evidence" value="ECO:0007669"/>
    <property type="project" value="InterPro"/>
</dbReference>
<reference evidence="2 3" key="1">
    <citation type="journal article" date="2015" name="Nature">
        <title>rRNA introns, odd ribosomes, and small enigmatic genomes across a large radiation of phyla.</title>
        <authorList>
            <person name="Brown C.T."/>
            <person name="Hug L.A."/>
            <person name="Thomas B.C."/>
            <person name="Sharon I."/>
            <person name="Castelle C.J."/>
            <person name="Singh A."/>
            <person name="Wilkins M.J."/>
            <person name="Williams K.H."/>
            <person name="Banfield J.F."/>
        </authorList>
    </citation>
    <scope>NUCLEOTIDE SEQUENCE [LARGE SCALE GENOMIC DNA]</scope>
</reference>
<dbReference type="InterPro" id="IPR047140">
    <property type="entry name" value="LabA"/>
</dbReference>
<dbReference type="AlphaFoldDB" id="A0A0G0HY72"/>
<dbReference type="PANTHER" id="PTHR35458">
    <property type="entry name" value="SLR0755 PROTEIN"/>
    <property type="match status" value="1"/>
</dbReference>
<dbReference type="EMBL" id="LBTU01000014">
    <property type="protein sequence ID" value="KKQ47192.1"/>
    <property type="molecule type" value="Genomic_DNA"/>
</dbReference>
<dbReference type="Pfam" id="PF01936">
    <property type="entry name" value="NYN"/>
    <property type="match status" value="1"/>
</dbReference>
<proteinExistence type="predicted"/>
<gene>
    <name evidence="2" type="ORF">US65_C0014G0004</name>
</gene>
<accession>A0A0G0HY72</accession>
<feature type="domain" description="NYN" evidence="1">
    <location>
        <begin position="11"/>
        <end position="147"/>
    </location>
</feature>
<comment type="caution">
    <text evidence="2">The sequence shown here is derived from an EMBL/GenBank/DDBJ whole genome shotgun (WGS) entry which is preliminary data.</text>
</comment>
<protein>
    <recommendedName>
        <fullName evidence="1">NYN domain-containing protein</fullName>
    </recommendedName>
</protein>
<evidence type="ECO:0000313" key="3">
    <source>
        <dbReference type="Proteomes" id="UP000034430"/>
    </source>
</evidence>
<sequence length="176" mass="20517">MKNEQIKNIAFIDGQNLYMATTKSDAPWLVDLARFRVYLLEKYHVHGAYYHLGYAHEEYKDLYEEIQKAGFILVFKQHSSAMVGLKKGNVDSDIIFSVMKRLYKKEGFGKIILVSGDGDYKMLVDFLIEENKFEKMLFPSKKNSSSLYQKLGSAYFDYLDNKDIKNKIEVKKKRAP</sequence>
<evidence type="ECO:0000259" key="1">
    <source>
        <dbReference type="Pfam" id="PF01936"/>
    </source>
</evidence>
<dbReference type="InterPro" id="IPR021139">
    <property type="entry name" value="NYN"/>
</dbReference>
<dbReference type="Proteomes" id="UP000034430">
    <property type="component" value="Unassembled WGS sequence"/>
</dbReference>